<name>A0ABV8VHG2_9NOCA</name>
<protein>
    <submittedName>
        <fullName evidence="1">Uncharacterized protein</fullName>
    </submittedName>
</protein>
<evidence type="ECO:0000313" key="2">
    <source>
        <dbReference type="Proteomes" id="UP001595844"/>
    </source>
</evidence>
<sequence length="134" mass="14655">MRREQQRWHVTVVGGNSMRRERLTRDLRATLASSEKITAGFAVPADTPTDPRTKGSVNQDMLLWAAIAAASSRAGAQVLIAAIQHWCAREQNRHVEIIGTRASVVIDGQPVDVHRLVDQLDSEPDALDPPVGEA</sequence>
<evidence type="ECO:0000313" key="1">
    <source>
        <dbReference type="EMBL" id="MFC4375478.1"/>
    </source>
</evidence>
<gene>
    <name evidence="1" type="ORF">ACFO5K_15355</name>
</gene>
<comment type="caution">
    <text evidence="1">The sequence shown here is derived from an EMBL/GenBank/DDBJ whole genome shotgun (WGS) entry which is preliminary data.</text>
</comment>
<proteinExistence type="predicted"/>
<dbReference type="EMBL" id="JBHSDL010000014">
    <property type="protein sequence ID" value="MFC4375478.1"/>
    <property type="molecule type" value="Genomic_DNA"/>
</dbReference>
<accession>A0ABV8VHG2</accession>
<dbReference type="Proteomes" id="UP001595844">
    <property type="component" value="Unassembled WGS sequence"/>
</dbReference>
<organism evidence="1 2">
    <name type="scientific">Nocardia halotolerans</name>
    <dbReference type="NCBI Taxonomy" id="1755878"/>
    <lineage>
        <taxon>Bacteria</taxon>
        <taxon>Bacillati</taxon>
        <taxon>Actinomycetota</taxon>
        <taxon>Actinomycetes</taxon>
        <taxon>Mycobacteriales</taxon>
        <taxon>Nocardiaceae</taxon>
        <taxon>Nocardia</taxon>
    </lineage>
</organism>
<reference evidence="2" key="1">
    <citation type="journal article" date="2019" name="Int. J. Syst. Evol. Microbiol.">
        <title>The Global Catalogue of Microorganisms (GCM) 10K type strain sequencing project: providing services to taxonomists for standard genome sequencing and annotation.</title>
        <authorList>
            <consortium name="The Broad Institute Genomics Platform"/>
            <consortium name="The Broad Institute Genome Sequencing Center for Infectious Disease"/>
            <person name="Wu L."/>
            <person name="Ma J."/>
        </authorList>
    </citation>
    <scope>NUCLEOTIDE SEQUENCE [LARGE SCALE GENOMIC DNA]</scope>
    <source>
        <strain evidence="2">IBRC-M 10490</strain>
    </source>
</reference>
<keyword evidence="2" id="KW-1185">Reference proteome</keyword>